<dbReference type="STRING" id="1081109.A0A167YAA7"/>
<dbReference type="PANTHER" id="PTHR33365:SF4">
    <property type="entry name" value="CYCLOCHLOROTINE BIOSYNTHESIS PROTEIN O"/>
    <property type="match status" value="1"/>
</dbReference>
<organism evidence="4 5">
    <name type="scientific">Moelleriella libera RCEF 2490</name>
    <dbReference type="NCBI Taxonomy" id="1081109"/>
    <lineage>
        <taxon>Eukaryota</taxon>
        <taxon>Fungi</taxon>
        <taxon>Dikarya</taxon>
        <taxon>Ascomycota</taxon>
        <taxon>Pezizomycotina</taxon>
        <taxon>Sordariomycetes</taxon>
        <taxon>Hypocreomycetidae</taxon>
        <taxon>Hypocreales</taxon>
        <taxon>Clavicipitaceae</taxon>
        <taxon>Moelleriella</taxon>
    </lineage>
</organism>
<protein>
    <recommendedName>
        <fullName evidence="6">Tat pathway signal sequence</fullName>
    </recommendedName>
</protein>
<dbReference type="AlphaFoldDB" id="A0A167YAA7"/>
<dbReference type="Proteomes" id="UP000078544">
    <property type="component" value="Unassembled WGS sequence"/>
</dbReference>
<name>A0A167YAA7_9HYPO</name>
<feature type="transmembrane region" description="Helical" evidence="3">
    <location>
        <begin position="47"/>
        <end position="69"/>
    </location>
</feature>
<proteinExistence type="inferred from homology"/>
<comment type="similarity">
    <text evidence="2">Belongs to the ustYa family.</text>
</comment>
<comment type="pathway">
    <text evidence="1">Mycotoxin biosynthesis.</text>
</comment>
<dbReference type="EMBL" id="AZGY01000019">
    <property type="protein sequence ID" value="KZZ91058.1"/>
    <property type="molecule type" value="Genomic_DNA"/>
</dbReference>
<keyword evidence="5" id="KW-1185">Reference proteome</keyword>
<sequence>MVKVWQYAGPAQRRAQGNTQEELDKESLLLPIREGSRRHGCVHWARTVGLVFLVLYSLGLTSITAYLLFTRNRTSPCNGLIHSPARDAVSYETVTFANDLNAESPYIGEPRPELHNAWHNLLKYSNIRVREEDLQKVNRTSVPLNDSKAGFYATLDVFHELHCLNVLREHLYRPHYPTRHSLAEQFQHSNHCIDLLRQTLMCHGDVALQTFTWIDGYRAPWPNFSVQHECRNWDAIQDWAIEHHISDLTGPILTHPTLGVSYQPKG</sequence>
<dbReference type="OrthoDB" id="3687641at2759"/>
<dbReference type="GO" id="GO:0043386">
    <property type="term" value="P:mycotoxin biosynthetic process"/>
    <property type="evidence" value="ECO:0007669"/>
    <property type="project" value="InterPro"/>
</dbReference>
<comment type="caution">
    <text evidence="4">The sequence shown here is derived from an EMBL/GenBank/DDBJ whole genome shotgun (WGS) entry which is preliminary data.</text>
</comment>
<dbReference type="PANTHER" id="PTHR33365">
    <property type="entry name" value="YALI0B05434P"/>
    <property type="match status" value="1"/>
</dbReference>
<keyword evidence="3" id="KW-0472">Membrane</keyword>
<dbReference type="Pfam" id="PF11807">
    <property type="entry name" value="UstYa"/>
    <property type="match status" value="1"/>
</dbReference>
<accession>A0A167YAA7</accession>
<keyword evidence="3" id="KW-0812">Transmembrane</keyword>
<evidence type="ECO:0000313" key="5">
    <source>
        <dbReference type="Proteomes" id="UP000078544"/>
    </source>
</evidence>
<evidence type="ECO:0000256" key="2">
    <source>
        <dbReference type="ARBA" id="ARBA00035112"/>
    </source>
</evidence>
<evidence type="ECO:0000256" key="1">
    <source>
        <dbReference type="ARBA" id="ARBA00004685"/>
    </source>
</evidence>
<reference evidence="4 5" key="1">
    <citation type="journal article" date="2016" name="Genome Biol. Evol.">
        <title>Divergent and convergent evolution of fungal pathogenicity.</title>
        <authorList>
            <person name="Shang Y."/>
            <person name="Xiao G."/>
            <person name="Zheng P."/>
            <person name="Cen K."/>
            <person name="Zhan S."/>
            <person name="Wang C."/>
        </authorList>
    </citation>
    <scope>NUCLEOTIDE SEQUENCE [LARGE SCALE GENOMIC DNA]</scope>
    <source>
        <strain evidence="4 5">RCEF 2490</strain>
    </source>
</reference>
<keyword evidence="3" id="KW-1133">Transmembrane helix</keyword>
<evidence type="ECO:0000313" key="4">
    <source>
        <dbReference type="EMBL" id="KZZ91058.1"/>
    </source>
</evidence>
<evidence type="ECO:0000256" key="3">
    <source>
        <dbReference type="SAM" id="Phobius"/>
    </source>
</evidence>
<gene>
    <name evidence="4" type="ORF">AAL_06799</name>
</gene>
<evidence type="ECO:0008006" key="6">
    <source>
        <dbReference type="Google" id="ProtNLM"/>
    </source>
</evidence>
<dbReference type="InterPro" id="IPR021765">
    <property type="entry name" value="UstYa-like"/>
</dbReference>